<accession>A0AC35FHN6</accession>
<reference evidence="2" key="1">
    <citation type="submission" date="2022-11" db="UniProtKB">
        <authorList>
            <consortium name="WormBaseParasite"/>
        </authorList>
    </citation>
    <scope>IDENTIFICATION</scope>
</reference>
<protein>
    <submittedName>
        <fullName evidence="2">Uncharacterized protein</fullName>
    </submittedName>
</protein>
<dbReference type="Proteomes" id="UP000887580">
    <property type="component" value="Unplaced"/>
</dbReference>
<evidence type="ECO:0000313" key="2">
    <source>
        <dbReference type="WBParaSite" id="PS1159_v2.g17573.t1"/>
    </source>
</evidence>
<sequence length="486" mass="55646">MVLKYLLLLLFYFAVSDASRAENTELRDRLQKDAKRPPWPSGNEKPLDVKIGIYVESLGKFQSTEMSFDVDLYLYMSWKDYTLNHTNDDYVLVNDPKVREHIWLPDLYFANARTAFFHDVTVPNFNLFIAQDGTIAYSSRVTLTVACNLLLSHYPMDFQICKIKILSYAYIANQINVTWFRQNPIRYNPEIGLPEFMIMDIDHSYCDGTYMYAIMDGSHKIDRFSCLDCLIHLRRAVGYHVVQSYIPTALIVVISWVSFWIDRRAVPARVTLSFTTLLSLSTLGNGLRFGLPMVSYAKSIDYWFGMCMIFVFCALLEFAVVNSYMRKANKYEKLSKALEKRQVSLESDPDEDDEGPYIPTSLNKHSYHLKIALSRSSSSLNNQPSQQDPESHPCSVYATTTANDSFHGRIATLATIDMEDSMTLSAENIPLNGSKPQPAAKLQSNNFRQTDESPTKTTFISDEEWPEQLPVFKPPPPLRMRATTIQ</sequence>
<organism evidence="1 2">
    <name type="scientific">Panagrolaimus sp. PS1159</name>
    <dbReference type="NCBI Taxonomy" id="55785"/>
    <lineage>
        <taxon>Eukaryota</taxon>
        <taxon>Metazoa</taxon>
        <taxon>Ecdysozoa</taxon>
        <taxon>Nematoda</taxon>
        <taxon>Chromadorea</taxon>
        <taxon>Rhabditida</taxon>
        <taxon>Tylenchina</taxon>
        <taxon>Panagrolaimomorpha</taxon>
        <taxon>Panagrolaimoidea</taxon>
        <taxon>Panagrolaimidae</taxon>
        <taxon>Panagrolaimus</taxon>
    </lineage>
</organism>
<dbReference type="WBParaSite" id="PS1159_v2.g17573.t1">
    <property type="protein sequence ID" value="PS1159_v2.g17573.t1"/>
    <property type="gene ID" value="PS1159_v2.g17573"/>
</dbReference>
<proteinExistence type="predicted"/>
<evidence type="ECO:0000313" key="1">
    <source>
        <dbReference type="Proteomes" id="UP000887580"/>
    </source>
</evidence>
<name>A0AC35FHN6_9BILA</name>